<accession>A0ABW6ZW22</accession>
<dbReference type="EMBL" id="JBAFVH010000006">
    <property type="protein sequence ID" value="MFG1372919.1"/>
    <property type="molecule type" value="Genomic_DNA"/>
</dbReference>
<keyword evidence="1" id="KW-0732">Signal</keyword>
<evidence type="ECO:0000256" key="1">
    <source>
        <dbReference type="SAM" id="SignalP"/>
    </source>
</evidence>
<dbReference type="PROSITE" id="PS51257">
    <property type="entry name" value="PROKAR_LIPOPROTEIN"/>
    <property type="match status" value="1"/>
</dbReference>
<protein>
    <submittedName>
        <fullName evidence="2">Invasion associated locus B family protein</fullName>
    </submittedName>
</protein>
<dbReference type="RefSeq" id="WP_393992759.1">
    <property type="nucleotide sequence ID" value="NZ_JBAFVH010000006.1"/>
</dbReference>
<comment type="caution">
    <text evidence="2">The sequence shown here is derived from an EMBL/GenBank/DDBJ whole genome shotgun (WGS) entry which is preliminary data.</text>
</comment>
<evidence type="ECO:0000313" key="2">
    <source>
        <dbReference type="EMBL" id="MFG1372919.1"/>
    </source>
</evidence>
<reference evidence="2 3" key="1">
    <citation type="submission" date="2024-02" db="EMBL/GenBank/DDBJ databases">
        <title>Expansion and revision of Xanthobacter and proposal of Roseixanthobacter gen. nov.</title>
        <authorList>
            <person name="Soltysiak M.P.M."/>
            <person name="Jalihal A."/>
            <person name="Ory A."/>
            <person name="Chrisophersen C."/>
            <person name="Lee A.D."/>
            <person name="Boulton J."/>
            <person name="Springer M."/>
        </authorList>
    </citation>
    <scope>NUCLEOTIDE SEQUENCE [LARGE SCALE GENOMIC DNA]</scope>
    <source>
        <strain evidence="2 3">23A</strain>
    </source>
</reference>
<name>A0ABW6ZW22_9HYPH</name>
<dbReference type="Gene3D" id="2.60.40.1880">
    <property type="entry name" value="Invasion associated locus B (IalB) protein"/>
    <property type="match status" value="1"/>
</dbReference>
<feature type="chain" id="PRO_5047149080" evidence="1">
    <location>
        <begin position="31"/>
        <end position="178"/>
    </location>
</feature>
<dbReference type="Proteomes" id="UP001604002">
    <property type="component" value="Unassembled WGS sequence"/>
</dbReference>
<keyword evidence="3" id="KW-1185">Reference proteome</keyword>
<sequence>MTLPRVHPTRVYPTLLGVFLACALVAPAAAQGQPQSKSVAQFGDWSVYVSTVSPKVCYAISQPKTRAPEGLKRDPAFFFVSTRPSENVKNEVTVTMGFPLKEGSDATLTIGAMKLQLYTKNEGAWVRNVADEAKLVDAMRRGKDLTVVSISLRGNPTTDKYSMTGLGQALDRAAQECK</sequence>
<proteinExistence type="predicted"/>
<feature type="signal peptide" evidence="1">
    <location>
        <begin position="1"/>
        <end position="30"/>
    </location>
</feature>
<dbReference type="InterPro" id="IPR038696">
    <property type="entry name" value="IalB_sf"/>
</dbReference>
<organism evidence="2 3">
    <name type="scientific">Xanthobacter oligotrophicus</name>
    <dbReference type="NCBI Taxonomy" id="2607286"/>
    <lineage>
        <taxon>Bacteria</taxon>
        <taxon>Pseudomonadati</taxon>
        <taxon>Pseudomonadota</taxon>
        <taxon>Alphaproteobacteria</taxon>
        <taxon>Hyphomicrobiales</taxon>
        <taxon>Xanthobacteraceae</taxon>
        <taxon>Xanthobacter</taxon>
    </lineage>
</organism>
<gene>
    <name evidence="2" type="ORF">V5F32_12160</name>
</gene>
<dbReference type="InterPro" id="IPR010642">
    <property type="entry name" value="Invasion_prot_B"/>
</dbReference>
<dbReference type="Pfam" id="PF06776">
    <property type="entry name" value="IalB"/>
    <property type="match status" value="1"/>
</dbReference>
<evidence type="ECO:0000313" key="3">
    <source>
        <dbReference type="Proteomes" id="UP001604002"/>
    </source>
</evidence>